<organism evidence="1 2">
    <name type="scientific">Hymenobacter nivis</name>
    <dbReference type="NCBI Taxonomy" id="1850093"/>
    <lineage>
        <taxon>Bacteria</taxon>
        <taxon>Pseudomonadati</taxon>
        <taxon>Bacteroidota</taxon>
        <taxon>Cytophagia</taxon>
        <taxon>Cytophagales</taxon>
        <taxon>Hymenobacteraceae</taxon>
        <taxon>Hymenobacter</taxon>
    </lineage>
</organism>
<gene>
    <name evidence="1" type="ORF">DDQ68_21835</name>
</gene>
<dbReference type="OrthoDB" id="964423at2"/>
<proteinExistence type="predicted"/>
<protein>
    <recommendedName>
        <fullName evidence="3">Transposase IS116/IS110/IS902 family protein</fullName>
    </recommendedName>
</protein>
<dbReference type="Proteomes" id="UP000245999">
    <property type="component" value="Chromosome"/>
</dbReference>
<evidence type="ECO:0008006" key="3">
    <source>
        <dbReference type="Google" id="ProtNLM"/>
    </source>
</evidence>
<reference evidence="2" key="1">
    <citation type="submission" date="2018-04" db="EMBL/GenBank/DDBJ databases">
        <title>Complete genome of Antarctic heterotrophic bacterium Hymenobacter nivis.</title>
        <authorList>
            <person name="Terashima M."/>
        </authorList>
    </citation>
    <scope>NUCLEOTIDE SEQUENCE [LARGE SCALE GENOMIC DNA]</scope>
    <source>
        <strain evidence="2">NBRC 111535</strain>
    </source>
</reference>
<sequence>MLVKGDEPVSRPSPSCLDYDPTAPHFLMLSFYARLRAHQSSGKPGVIAVMRKLLGRCYSLWKNDCVYDPHYHPAHLAEKEVAPTT</sequence>
<dbReference type="KEGG" id="hnv:DDQ68_21835"/>
<dbReference type="EMBL" id="CP029145">
    <property type="protein sequence ID" value="AWM35173.1"/>
    <property type="molecule type" value="Genomic_DNA"/>
</dbReference>
<accession>A0A2Z3GN29</accession>
<evidence type="ECO:0000313" key="1">
    <source>
        <dbReference type="EMBL" id="AWM35173.1"/>
    </source>
</evidence>
<evidence type="ECO:0000313" key="2">
    <source>
        <dbReference type="Proteomes" id="UP000245999"/>
    </source>
</evidence>
<dbReference type="AlphaFoldDB" id="A0A2Z3GN29"/>
<keyword evidence="2" id="KW-1185">Reference proteome</keyword>
<name>A0A2Z3GN29_9BACT</name>